<reference evidence="2 3" key="1">
    <citation type="submission" date="2020-03" db="EMBL/GenBank/DDBJ databases">
        <title>Isolation of cellulose-producing strains, genome characterization and application of the synthesized cellulose films as an economical and sustainable material for piezoelectric sensor construction.</title>
        <authorList>
            <person name="Mangayil R.K."/>
        </authorList>
    </citation>
    <scope>NUCLEOTIDE SEQUENCE [LARGE SCALE GENOMIC DNA]</scope>
    <source>
        <strain evidence="2 3">ENS 9a1a</strain>
    </source>
</reference>
<organism evidence="2 3">
    <name type="scientific">Komagataeibacter rhaeticus</name>
    <dbReference type="NCBI Taxonomy" id="215221"/>
    <lineage>
        <taxon>Bacteria</taxon>
        <taxon>Pseudomonadati</taxon>
        <taxon>Pseudomonadota</taxon>
        <taxon>Alphaproteobacteria</taxon>
        <taxon>Acetobacterales</taxon>
        <taxon>Acetobacteraceae</taxon>
        <taxon>Komagataeibacter</taxon>
    </lineage>
</organism>
<evidence type="ECO:0000313" key="2">
    <source>
        <dbReference type="EMBL" id="QIP36973.1"/>
    </source>
</evidence>
<dbReference type="EMBL" id="CP050139">
    <property type="protein sequence ID" value="QIP36973.1"/>
    <property type="molecule type" value="Genomic_DNA"/>
</dbReference>
<name>A0A858JSE2_9PROT</name>
<keyword evidence="3" id="KW-1185">Reference proteome</keyword>
<accession>A0A858JSE2</accession>
<dbReference type="Proteomes" id="UP000502533">
    <property type="component" value="Chromosome"/>
</dbReference>
<sequence length="65" mass="6522">MGCLAALAGCASHHPVPIDDDGLPVTTAADDNPPPSSDHGPGGGRGLWSDVLHTAMQAGMGMLHH</sequence>
<gene>
    <name evidence="2" type="ORF">GWK63_06595</name>
</gene>
<dbReference type="KEGG" id="kre:GWK63_06595"/>
<proteinExistence type="predicted"/>
<dbReference type="AlphaFoldDB" id="A0A858JSE2"/>
<evidence type="ECO:0000256" key="1">
    <source>
        <dbReference type="SAM" id="MobiDB-lite"/>
    </source>
</evidence>
<evidence type="ECO:0000313" key="3">
    <source>
        <dbReference type="Proteomes" id="UP000502533"/>
    </source>
</evidence>
<protein>
    <recommendedName>
        <fullName evidence="4">Lipoprotein</fullName>
    </recommendedName>
</protein>
<evidence type="ECO:0008006" key="4">
    <source>
        <dbReference type="Google" id="ProtNLM"/>
    </source>
</evidence>
<feature type="region of interest" description="Disordered" evidence="1">
    <location>
        <begin position="12"/>
        <end position="51"/>
    </location>
</feature>